<feature type="transmembrane region" description="Helical" evidence="3">
    <location>
        <begin position="45"/>
        <end position="63"/>
    </location>
</feature>
<evidence type="ECO:0000259" key="4">
    <source>
        <dbReference type="Pfam" id="PF02719"/>
    </source>
</evidence>
<evidence type="ECO:0000256" key="2">
    <source>
        <dbReference type="SAM" id="MobiDB-lite"/>
    </source>
</evidence>
<dbReference type="PANTHER" id="PTHR43318">
    <property type="entry name" value="UDP-N-ACETYLGLUCOSAMINE 4,6-DEHYDRATASE"/>
    <property type="match status" value="1"/>
</dbReference>
<comment type="caution">
    <text evidence="5">The sequence shown here is derived from an EMBL/GenBank/DDBJ whole genome shotgun (WGS) entry which is preliminary data.</text>
</comment>
<feature type="domain" description="Polysaccharide biosynthesis protein CapD-like" evidence="4">
    <location>
        <begin position="281"/>
        <end position="574"/>
    </location>
</feature>
<dbReference type="PANTHER" id="PTHR43318:SF1">
    <property type="entry name" value="POLYSACCHARIDE BIOSYNTHESIS PROTEIN EPSC-RELATED"/>
    <property type="match status" value="1"/>
</dbReference>
<evidence type="ECO:0000313" key="5">
    <source>
        <dbReference type="EMBL" id="MFC7407839.1"/>
    </source>
</evidence>
<feature type="region of interest" description="Disordered" evidence="2">
    <location>
        <begin position="633"/>
        <end position="656"/>
    </location>
</feature>
<name>A0ABW2QEF0_9BURK</name>
<reference evidence="6" key="1">
    <citation type="journal article" date="2019" name="Int. J. Syst. Evol. Microbiol.">
        <title>The Global Catalogue of Microorganisms (GCM) 10K type strain sequencing project: providing services to taxonomists for standard genome sequencing and annotation.</title>
        <authorList>
            <consortium name="The Broad Institute Genomics Platform"/>
            <consortium name="The Broad Institute Genome Sequencing Center for Infectious Disease"/>
            <person name="Wu L."/>
            <person name="Ma J."/>
        </authorList>
    </citation>
    <scope>NUCLEOTIDE SEQUENCE [LARGE SCALE GENOMIC DNA]</scope>
    <source>
        <strain evidence="6">CGMCC 1.12371</strain>
    </source>
</reference>
<evidence type="ECO:0000313" key="6">
    <source>
        <dbReference type="Proteomes" id="UP001596501"/>
    </source>
</evidence>
<evidence type="ECO:0000256" key="1">
    <source>
        <dbReference type="ARBA" id="ARBA00007430"/>
    </source>
</evidence>
<feature type="transmembrane region" description="Helical" evidence="3">
    <location>
        <begin position="75"/>
        <end position="98"/>
    </location>
</feature>
<keyword evidence="3" id="KW-0472">Membrane</keyword>
<keyword evidence="3" id="KW-0812">Transmembrane</keyword>
<dbReference type="Proteomes" id="UP001596501">
    <property type="component" value="Unassembled WGS sequence"/>
</dbReference>
<keyword evidence="6" id="KW-1185">Reference proteome</keyword>
<dbReference type="SUPFAM" id="SSF51735">
    <property type="entry name" value="NAD(P)-binding Rossmann-fold domains"/>
    <property type="match status" value="2"/>
</dbReference>
<dbReference type="InterPro" id="IPR051203">
    <property type="entry name" value="Polysaccharide_Synthase-Rel"/>
</dbReference>
<accession>A0ABW2QEF0</accession>
<keyword evidence="3" id="KW-1133">Transmembrane helix</keyword>
<proteinExistence type="inferred from homology"/>
<sequence>MALPRTFKQALVILLDAVLCVLTVWLAWCLRLESWLPLNTTHLKVGLLSIAVALPLFIWFGLYRAIFRHAGWNAMVAVVQAMALYAVLFAGLVTVYAFEGVPRTVGVLQPLLLLVAIGGARALVRFFLGGVYRRMLQRRSWPGVLIYGAGHTGRQLARALSDSHEQRLLGFLDDDDRLHGHSLDGRTVYAPRELPRLIAQLNATDVLLAIPSASRTARNAILTQLQALPLHVRTLPTMAELSTGTVRLSDARELDVEDLLARDTVPPNDVLLNKHTRGKVVLVTGAGGSIGSELCHQILRCHPEQLLLLDASEFALYDVHQQMQQLGQKMQATTHIVPLLGSVCDKARMERVMATWTPHIVYHAAAYKHVPLVEHNPSEGVRNNVVGTWVCAEAALHARVPHFVLVSTDKAVRPTNTMGASKRLAEMVLQALAELNGPTQFSMVRFGNVLGSSGSVVPLFRQQIEAGGPLTLTHPDITRFFMTIPEAAQLVVQAGAMAQGGDVFVLDMGEPVRIADLAHRMITLSGLQVKDDTNPHGDIAISIIGLRPGEKLFEELLIGNNPQPTEHKRILRAQEAHWPWERLEPRLHALVACMEADDMLGLRQCLLDLVDGFAPTDEVLDWRLLALKPRVGPVQDQYPSPPNQPQNSRYLLQTDL</sequence>
<organism evidence="5 6">
    <name type="scientific">Hydrogenophaga atypica</name>
    <dbReference type="NCBI Taxonomy" id="249409"/>
    <lineage>
        <taxon>Bacteria</taxon>
        <taxon>Pseudomonadati</taxon>
        <taxon>Pseudomonadota</taxon>
        <taxon>Betaproteobacteria</taxon>
        <taxon>Burkholderiales</taxon>
        <taxon>Comamonadaceae</taxon>
        <taxon>Hydrogenophaga</taxon>
    </lineage>
</organism>
<feature type="transmembrane region" description="Helical" evidence="3">
    <location>
        <begin position="110"/>
        <end position="132"/>
    </location>
</feature>
<protein>
    <submittedName>
        <fullName evidence="5">Polysaccharide biosynthesis protein</fullName>
    </submittedName>
</protein>
<dbReference type="Pfam" id="PF02719">
    <property type="entry name" value="Polysacc_synt_2"/>
    <property type="match status" value="1"/>
</dbReference>
<dbReference type="CDD" id="cd05237">
    <property type="entry name" value="UDP_invert_4-6DH_SDR_e"/>
    <property type="match status" value="1"/>
</dbReference>
<gene>
    <name evidence="5" type="ORF">ACFQPB_03080</name>
</gene>
<comment type="similarity">
    <text evidence="1">Belongs to the polysaccharide synthase family.</text>
</comment>
<dbReference type="Gene3D" id="3.40.50.720">
    <property type="entry name" value="NAD(P)-binding Rossmann-like Domain"/>
    <property type="match status" value="2"/>
</dbReference>
<dbReference type="EMBL" id="JBHTCA010000002">
    <property type="protein sequence ID" value="MFC7407839.1"/>
    <property type="molecule type" value="Genomic_DNA"/>
</dbReference>
<dbReference type="InterPro" id="IPR003869">
    <property type="entry name" value="Polysac_CapD-like"/>
</dbReference>
<dbReference type="InterPro" id="IPR036291">
    <property type="entry name" value="NAD(P)-bd_dom_sf"/>
</dbReference>
<evidence type="ECO:0000256" key="3">
    <source>
        <dbReference type="SAM" id="Phobius"/>
    </source>
</evidence>